<sequence length="755" mass="81088">MFVRIAKVTLFAMCVSLFLTRSINATAPQTASGQMKIAIDAYLTQNKLQQGWDQAQSRLVVVETSSVGVAPGNPTYFAERQAAFERALVAARKTTAQFLGAEIKSSITAKKDLMQVVGDPELAKALTGEAVHVAFKLETELEKMSEVAAQAALVGFSPIQTFEIIVNNEAVVAVVTSCSANYANWAHGIGQGTPGPTLSEWFNSLTDEELSRTFATRYILDATGKYRLVAVAQASVSGPGLLADAACDIAKGDAQQQLFHAYATTVACKSLSQSLTQTKAVQDLPKQFKNIKNFNDLVTAIAQSKPSIELIESRTINDPSSGKICIAAYALALDAVATAPLPSTSQPQGGCPPVPENMVKFIRPVQTSGSGINEAAAITQALMEAINRDGVHVAGDSKLEKSYKEAIKSVNDQVSKVVEATVAQGSRTRTFSSGFIHSYEVLERGPNANGGFDVRICANIVRFDPKDPRFGLPPTIAVLSCSVAPGAVKVAGNQVDALPFTQLVERALERELLASKKYQVIDQAFDNRLQQLRNQFVQRAQQGRVDEMELMKLGKELTADFVLVVQIDQVEFTGEAGPRPQHVEAKNMALANLQGRLINVATNEVVWQQTANARLMGRDILLARAGKDIKDPAETTMSPAELACSRACASLVDSLKNFLGPVANAQPVQEGPVQIVRIAGKEVTLDASNPKVRIGARFQIETPITIKLSGREILDRDKVAVIEVISVKDGLAKAKVIEGEIDHIQVGISEVVPIS</sequence>
<dbReference type="EMBL" id="CAFAHD010000028">
    <property type="protein sequence ID" value="CAB4837380.1"/>
    <property type="molecule type" value="Genomic_DNA"/>
</dbReference>
<reference evidence="1" key="1">
    <citation type="submission" date="2020-05" db="EMBL/GenBank/DDBJ databases">
        <authorList>
            <person name="Chiriac C."/>
            <person name="Salcher M."/>
            <person name="Ghai R."/>
            <person name="Kavagutti S V."/>
        </authorList>
    </citation>
    <scope>NUCLEOTIDE SEQUENCE</scope>
</reference>
<dbReference type="InterPro" id="IPR014094">
    <property type="entry name" value="LpoB"/>
</dbReference>
<name>A0A6J7AXA3_9ZZZZ</name>
<evidence type="ECO:0000313" key="1">
    <source>
        <dbReference type="EMBL" id="CAB4837380.1"/>
    </source>
</evidence>
<organism evidence="1">
    <name type="scientific">freshwater metagenome</name>
    <dbReference type="NCBI Taxonomy" id="449393"/>
    <lineage>
        <taxon>unclassified sequences</taxon>
        <taxon>metagenomes</taxon>
        <taxon>ecological metagenomes</taxon>
    </lineage>
</organism>
<proteinExistence type="predicted"/>
<dbReference type="AlphaFoldDB" id="A0A6J7AXA3"/>
<dbReference type="Pfam" id="PF13036">
    <property type="entry name" value="LpoB"/>
    <property type="match status" value="1"/>
</dbReference>
<protein>
    <submittedName>
        <fullName evidence="1">Unannotated protein</fullName>
    </submittedName>
</protein>
<dbReference type="Gene3D" id="3.40.50.10610">
    <property type="entry name" value="ABC-type transport auxiliary lipoprotein component"/>
    <property type="match status" value="1"/>
</dbReference>
<accession>A0A6J7AXA3</accession>
<gene>
    <name evidence="1" type="ORF">UFOPK3227_00397</name>
</gene>